<dbReference type="NCBIfam" id="NF006083">
    <property type="entry name" value="PRK08229.1"/>
    <property type="match status" value="1"/>
</dbReference>
<keyword evidence="7" id="KW-0521">NADP</keyword>
<dbReference type="SUPFAM" id="SSF48179">
    <property type="entry name" value="6-phosphogluconate dehydrogenase C-terminal domain-like"/>
    <property type="match status" value="1"/>
</dbReference>
<dbReference type="AlphaFoldDB" id="A0A077M0F0"/>
<dbReference type="Pfam" id="PF02558">
    <property type="entry name" value="ApbA"/>
    <property type="match status" value="1"/>
</dbReference>
<dbReference type="SUPFAM" id="SSF51735">
    <property type="entry name" value="NAD(P)-binding Rossmann-fold domains"/>
    <property type="match status" value="1"/>
</dbReference>
<evidence type="ECO:0000256" key="8">
    <source>
        <dbReference type="ARBA" id="ARBA00023002"/>
    </source>
</evidence>
<organism evidence="14 15">
    <name type="scientific">Nostocoides japonicum T1-X7</name>
    <dbReference type="NCBI Taxonomy" id="1194083"/>
    <lineage>
        <taxon>Bacteria</taxon>
        <taxon>Bacillati</taxon>
        <taxon>Actinomycetota</taxon>
        <taxon>Actinomycetes</taxon>
        <taxon>Micrococcales</taxon>
        <taxon>Intrasporangiaceae</taxon>
        <taxon>Nostocoides</taxon>
    </lineage>
</organism>
<gene>
    <name evidence="14" type="ORF">BN12_2110001</name>
</gene>
<evidence type="ECO:0000256" key="4">
    <source>
        <dbReference type="ARBA" id="ARBA00013014"/>
    </source>
</evidence>
<dbReference type="OrthoDB" id="9796561at2"/>
<name>A0A077M0F0_9MICO</name>
<feature type="domain" description="Ketopantoate reductase C-terminal" evidence="13">
    <location>
        <begin position="189"/>
        <end position="324"/>
    </location>
</feature>
<feature type="region of interest" description="Disordered" evidence="11">
    <location>
        <begin position="327"/>
        <end position="354"/>
    </location>
</feature>
<dbReference type="EC" id="1.1.1.169" evidence="4"/>
<keyword evidence="6" id="KW-0566">Pantothenate biosynthesis</keyword>
<dbReference type="PANTHER" id="PTHR43765:SF2">
    <property type="entry name" value="2-DEHYDROPANTOATE 2-REDUCTASE"/>
    <property type="match status" value="1"/>
</dbReference>
<keyword evidence="8 14" id="KW-0560">Oxidoreductase</keyword>
<evidence type="ECO:0000256" key="1">
    <source>
        <dbReference type="ARBA" id="ARBA00002919"/>
    </source>
</evidence>
<dbReference type="InterPro" id="IPR013328">
    <property type="entry name" value="6PGD_dom2"/>
</dbReference>
<dbReference type="Pfam" id="PF08546">
    <property type="entry name" value="ApbA_C"/>
    <property type="match status" value="1"/>
</dbReference>
<dbReference type="GO" id="GO:0008677">
    <property type="term" value="F:2-dehydropantoate 2-reductase activity"/>
    <property type="evidence" value="ECO:0007669"/>
    <property type="project" value="UniProtKB-EC"/>
</dbReference>
<dbReference type="RefSeq" id="WP_048554566.1">
    <property type="nucleotide sequence ID" value="NZ_HF570958.1"/>
</dbReference>
<dbReference type="GO" id="GO:0050661">
    <property type="term" value="F:NADP binding"/>
    <property type="evidence" value="ECO:0007669"/>
    <property type="project" value="TreeGrafter"/>
</dbReference>
<dbReference type="GO" id="GO:0005737">
    <property type="term" value="C:cytoplasm"/>
    <property type="evidence" value="ECO:0007669"/>
    <property type="project" value="TreeGrafter"/>
</dbReference>
<accession>A0A077M0F0</accession>
<comment type="function">
    <text evidence="1">Catalyzes the NADPH-dependent reduction of ketopantoate into pantoic acid.</text>
</comment>
<reference evidence="14 15" key="1">
    <citation type="journal article" date="2013" name="ISME J.">
        <title>A metabolic model for members of the genus Tetrasphaera involved in enhanced biological phosphorus removal.</title>
        <authorList>
            <person name="Kristiansen R."/>
            <person name="Nguyen H.T.T."/>
            <person name="Saunders A.M."/>
            <person name="Nielsen J.L."/>
            <person name="Wimmer R."/>
            <person name="Le V.Q."/>
            <person name="McIlroy S.J."/>
            <person name="Petrovski S."/>
            <person name="Seviour R.J."/>
            <person name="Calteau A."/>
            <person name="Nielsen K.L."/>
            <person name="Nielsen P.H."/>
        </authorList>
    </citation>
    <scope>NUCLEOTIDE SEQUENCE [LARGE SCALE GENOMIC DNA]</scope>
    <source>
        <strain evidence="14 15">T1-X7</strain>
    </source>
</reference>
<evidence type="ECO:0000256" key="11">
    <source>
        <dbReference type="SAM" id="MobiDB-lite"/>
    </source>
</evidence>
<comment type="catalytic activity">
    <reaction evidence="10">
        <text>(R)-pantoate + NADP(+) = 2-dehydropantoate + NADPH + H(+)</text>
        <dbReference type="Rhea" id="RHEA:16233"/>
        <dbReference type="ChEBI" id="CHEBI:11561"/>
        <dbReference type="ChEBI" id="CHEBI:15378"/>
        <dbReference type="ChEBI" id="CHEBI:15980"/>
        <dbReference type="ChEBI" id="CHEBI:57783"/>
        <dbReference type="ChEBI" id="CHEBI:58349"/>
        <dbReference type="EC" id="1.1.1.169"/>
    </reaction>
</comment>
<evidence type="ECO:0000259" key="13">
    <source>
        <dbReference type="Pfam" id="PF08546"/>
    </source>
</evidence>
<dbReference type="InterPro" id="IPR013752">
    <property type="entry name" value="KPA_reductase"/>
</dbReference>
<dbReference type="InterPro" id="IPR013332">
    <property type="entry name" value="KPR_N"/>
</dbReference>
<dbReference type="EMBL" id="CAJB01000126">
    <property type="protein sequence ID" value="CCH77664.1"/>
    <property type="molecule type" value="Genomic_DNA"/>
</dbReference>
<dbReference type="GO" id="GO:0015940">
    <property type="term" value="P:pantothenate biosynthetic process"/>
    <property type="evidence" value="ECO:0007669"/>
    <property type="project" value="UniProtKB-KW"/>
</dbReference>
<evidence type="ECO:0000256" key="2">
    <source>
        <dbReference type="ARBA" id="ARBA00004994"/>
    </source>
</evidence>
<dbReference type="InterPro" id="IPR003710">
    <property type="entry name" value="ApbA"/>
</dbReference>
<evidence type="ECO:0000256" key="6">
    <source>
        <dbReference type="ARBA" id="ARBA00022655"/>
    </source>
</evidence>
<evidence type="ECO:0000256" key="7">
    <source>
        <dbReference type="ARBA" id="ARBA00022857"/>
    </source>
</evidence>
<dbReference type="PANTHER" id="PTHR43765">
    <property type="entry name" value="2-DEHYDROPANTOATE 2-REDUCTASE-RELATED"/>
    <property type="match status" value="1"/>
</dbReference>
<evidence type="ECO:0000313" key="15">
    <source>
        <dbReference type="Proteomes" id="UP000035721"/>
    </source>
</evidence>
<proteinExistence type="inferred from homology"/>
<evidence type="ECO:0000313" key="14">
    <source>
        <dbReference type="EMBL" id="CCH77664.1"/>
    </source>
</evidence>
<evidence type="ECO:0000256" key="5">
    <source>
        <dbReference type="ARBA" id="ARBA00019465"/>
    </source>
</evidence>
<dbReference type="Gene3D" id="3.40.50.720">
    <property type="entry name" value="NAD(P)-binding Rossmann-like Domain"/>
    <property type="match status" value="1"/>
</dbReference>
<dbReference type="Proteomes" id="UP000035721">
    <property type="component" value="Unassembled WGS sequence"/>
</dbReference>
<evidence type="ECO:0000259" key="12">
    <source>
        <dbReference type="Pfam" id="PF02558"/>
    </source>
</evidence>
<dbReference type="STRING" id="1194083.BN12_2110001"/>
<sequence>MPTPVEPLHLGVLGAGAIGCWVGGMLAADAAVTLVGRPRVHDPIRESGLTVESPEERPRLVPPDRLHLTTDVRDLVDAQVVLLCVKSRDTAPAVANAASHLRPGAIVVSLQNGLHNPERAREALAAQGVSAHVLAGMVPFNVARTGPSTYRRATSGGILVEDDARAEPLVAAAQRSGLPLATHPDLPGIQRAKLLMNMSNAVNALCGLPLRDQFADRDLRKVVAVCQEEGLRVLEAAGTPPARIGRLGTRDMIRVLRLPTPLFALLAKAQLRIDPAATSSMSDDLDAGRPTEVDELQGEVVQLGQRHGIPTPACAAVVALVHDAERRGSGDRPRWSGPDLLAAVAGGAAGGPPA</sequence>
<dbReference type="Gene3D" id="1.10.1040.10">
    <property type="entry name" value="N-(1-d-carboxylethyl)-l-norvaline Dehydrogenase, domain 2"/>
    <property type="match status" value="1"/>
</dbReference>
<feature type="domain" description="Ketopantoate reductase N-terminal" evidence="12">
    <location>
        <begin position="11"/>
        <end position="160"/>
    </location>
</feature>
<comment type="similarity">
    <text evidence="3">Belongs to the ketopantoate reductase family.</text>
</comment>
<dbReference type="InterPro" id="IPR036291">
    <property type="entry name" value="NAD(P)-bd_dom_sf"/>
</dbReference>
<dbReference type="NCBIfam" id="TIGR00745">
    <property type="entry name" value="apbA_panE"/>
    <property type="match status" value="1"/>
</dbReference>
<dbReference type="InterPro" id="IPR050838">
    <property type="entry name" value="Ketopantoate_reductase"/>
</dbReference>
<keyword evidence="15" id="KW-1185">Reference proteome</keyword>
<dbReference type="InterPro" id="IPR008927">
    <property type="entry name" value="6-PGluconate_DH-like_C_sf"/>
</dbReference>
<evidence type="ECO:0000256" key="9">
    <source>
        <dbReference type="ARBA" id="ARBA00032024"/>
    </source>
</evidence>
<evidence type="ECO:0000256" key="3">
    <source>
        <dbReference type="ARBA" id="ARBA00007870"/>
    </source>
</evidence>
<comment type="caution">
    <text evidence="14">The sequence shown here is derived from an EMBL/GenBank/DDBJ whole genome shotgun (WGS) entry which is preliminary data.</text>
</comment>
<evidence type="ECO:0000256" key="10">
    <source>
        <dbReference type="ARBA" id="ARBA00048793"/>
    </source>
</evidence>
<protein>
    <recommendedName>
        <fullName evidence="5">2-dehydropantoate 2-reductase</fullName>
        <ecNumber evidence="4">1.1.1.169</ecNumber>
    </recommendedName>
    <alternativeName>
        <fullName evidence="9">Ketopantoate reductase</fullName>
    </alternativeName>
</protein>
<comment type="pathway">
    <text evidence="2">Cofactor biosynthesis; (R)-pantothenate biosynthesis; (R)-pantoate from 3-methyl-2-oxobutanoate: step 2/2.</text>
</comment>